<dbReference type="CDD" id="cd03399">
    <property type="entry name" value="SPFH_flotillin"/>
    <property type="match status" value="1"/>
</dbReference>
<protein>
    <recommendedName>
        <fullName evidence="6">Band 7 domain-containing protein</fullName>
    </recommendedName>
</protein>
<keyword evidence="4" id="KW-0175">Coiled coil</keyword>
<keyword evidence="3 5" id="KW-0472">Membrane</keyword>
<dbReference type="GO" id="GO:0002020">
    <property type="term" value="F:protease binding"/>
    <property type="evidence" value="ECO:0007669"/>
    <property type="project" value="TreeGrafter"/>
</dbReference>
<dbReference type="EMBL" id="AP008231">
    <property type="protein sequence ID" value="BAD79797.1"/>
    <property type="molecule type" value="Genomic_DNA"/>
</dbReference>
<dbReference type="InterPro" id="IPR001107">
    <property type="entry name" value="Band_7"/>
</dbReference>
<keyword evidence="5" id="KW-0812">Transmembrane</keyword>
<dbReference type="RefSeq" id="WP_011243917.1">
    <property type="nucleotide sequence ID" value="NC_006576.1"/>
</dbReference>
<comment type="similarity">
    <text evidence="2">Belongs to the band 7/mec-2 family. Flotillin subfamily.</text>
</comment>
<evidence type="ECO:0000256" key="2">
    <source>
        <dbReference type="ARBA" id="ARBA00007161"/>
    </source>
</evidence>
<dbReference type="GeneID" id="72431389"/>
<evidence type="ECO:0000256" key="1">
    <source>
        <dbReference type="ARBA" id="ARBA00004370"/>
    </source>
</evidence>
<keyword evidence="5" id="KW-1133">Transmembrane helix</keyword>
<dbReference type="PANTHER" id="PTHR13806:SF46">
    <property type="entry name" value="FLOTILLIN-1-RELATED"/>
    <property type="match status" value="1"/>
</dbReference>
<dbReference type="KEGG" id="syc:syc1607_d"/>
<organism evidence="7 8">
    <name type="scientific">Synechococcus sp. (strain ATCC 27144 / PCC 6301 / SAUG 1402/1)</name>
    <name type="common">Anacystis nidulans</name>
    <dbReference type="NCBI Taxonomy" id="269084"/>
    <lineage>
        <taxon>Bacteria</taxon>
        <taxon>Bacillati</taxon>
        <taxon>Cyanobacteriota</taxon>
        <taxon>Cyanophyceae</taxon>
        <taxon>Synechococcales</taxon>
        <taxon>Synechococcaceae</taxon>
        <taxon>Synechococcus</taxon>
    </lineage>
</organism>
<evidence type="ECO:0000256" key="3">
    <source>
        <dbReference type="ARBA" id="ARBA00023136"/>
    </source>
</evidence>
<dbReference type="SMART" id="SM00244">
    <property type="entry name" value="PHB"/>
    <property type="match status" value="1"/>
</dbReference>
<dbReference type="GO" id="GO:0072659">
    <property type="term" value="P:protein localization to plasma membrane"/>
    <property type="evidence" value="ECO:0007669"/>
    <property type="project" value="TreeGrafter"/>
</dbReference>
<dbReference type="Pfam" id="PF01145">
    <property type="entry name" value="Band_7"/>
    <property type="match status" value="1"/>
</dbReference>
<evidence type="ECO:0000259" key="6">
    <source>
        <dbReference type="SMART" id="SM00244"/>
    </source>
</evidence>
<dbReference type="Proteomes" id="UP000001175">
    <property type="component" value="Chromosome"/>
</dbReference>
<evidence type="ECO:0000313" key="7">
    <source>
        <dbReference type="EMBL" id="BAD79797.1"/>
    </source>
</evidence>
<evidence type="ECO:0000256" key="5">
    <source>
        <dbReference type="SAM" id="Phobius"/>
    </source>
</evidence>
<dbReference type="SUPFAM" id="SSF117892">
    <property type="entry name" value="Band 7/SPFH domain"/>
    <property type="match status" value="1"/>
</dbReference>
<evidence type="ECO:0000256" key="4">
    <source>
        <dbReference type="SAM" id="Coils"/>
    </source>
</evidence>
<feature type="coiled-coil region" evidence="4">
    <location>
        <begin position="241"/>
        <end position="319"/>
    </location>
</feature>
<feature type="transmembrane region" description="Helical" evidence="5">
    <location>
        <begin position="30"/>
        <end position="49"/>
    </location>
</feature>
<proteinExistence type="inferred from homology"/>
<reference evidence="7 8" key="1">
    <citation type="journal article" date="2007" name="Photosyn. Res.">
        <title>Complete nucleotide sequence of the freshwater unicellular cyanobacterium Synechococcus elongatus PCC 6301 chromosome: gene content and organization.</title>
        <authorList>
            <person name="Sugita C."/>
            <person name="Ogata K."/>
            <person name="Shikata M."/>
            <person name="Jikuya H."/>
            <person name="Takano J."/>
            <person name="Furumichi M."/>
            <person name="Kanehisa M."/>
            <person name="Omata T."/>
            <person name="Sugiura M."/>
            <person name="Sugita M."/>
        </authorList>
    </citation>
    <scope>NUCLEOTIDE SEQUENCE [LARGE SCALE GENOMIC DNA]</scope>
    <source>
        <strain evidence="8">ATCC 27144 / PCC 6301 / SAUG 1402/1</strain>
    </source>
</reference>
<dbReference type="InterPro" id="IPR027705">
    <property type="entry name" value="Flotillin_fam"/>
</dbReference>
<feature type="domain" description="Band 7" evidence="6">
    <location>
        <begin position="51"/>
        <end position="225"/>
    </location>
</feature>
<dbReference type="GO" id="GO:0005886">
    <property type="term" value="C:plasma membrane"/>
    <property type="evidence" value="ECO:0007669"/>
    <property type="project" value="TreeGrafter"/>
</dbReference>
<dbReference type="PANTHER" id="PTHR13806">
    <property type="entry name" value="FLOTILLIN-RELATED"/>
    <property type="match status" value="1"/>
</dbReference>
<comment type="subcellular location">
    <subcellularLocation>
        <location evidence="1">Membrane</location>
    </subcellularLocation>
</comment>
<sequence>MSLLPQYSPLVLAQFESQPSSRNTGQESDWVGGTLGFGIVGFLVLFVILKSCLRICNPNEILIVSGRKHRNPKGEMVGYRVLFGGRTLTIPVIETVKRMDVTTMPVPVEVTNAYAKGGTPINIQAIANVKVSTDPRLVGNAIERFLDRNRSEIARVARETLEGNLRGVVATLTPEEVNEDRLRFAERIAEDVSHDLSKLGLRLDTLKIQSVADDVDYLKSIGRRRIAQITRDAEIAEAEALGEADRREADAQQQAEVARAQAATVVQQRQNELRKIKAQLDQQVRSEEERTTAAAKEARARAEQRLQSLRAELEKLRLEADEVLPAEAQRVAKTLQARGSAAVLAENAKAAAEVSDRLSQVWRSAGPEAAELFLIQQIEMVLREAAQIPGRLHLHKVRVVDGGDGQALARLINAYPEIVQQFLQRVDSTLGLDVIGTLSRRPGGEV</sequence>
<dbReference type="eggNOG" id="COG2268">
    <property type="taxonomic scope" value="Bacteria"/>
</dbReference>
<gene>
    <name evidence="7" type="ordered locus">syc1607_d</name>
</gene>
<dbReference type="InterPro" id="IPR036013">
    <property type="entry name" value="Band_7/SPFH_dom_sf"/>
</dbReference>
<dbReference type="Gene3D" id="3.30.479.30">
    <property type="entry name" value="Band 7 domain"/>
    <property type="match status" value="1"/>
</dbReference>
<name>A0A0H3K3E6_SYNP6</name>
<dbReference type="AlphaFoldDB" id="A0A0H3K3E6"/>
<accession>A0A0H3K3E6</accession>
<evidence type="ECO:0000313" key="8">
    <source>
        <dbReference type="Proteomes" id="UP000001175"/>
    </source>
</evidence>